<proteinExistence type="predicted"/>
<dbReference type="Pfam" id="PF01757">
    <property type="entry name" value="Acyl_transf_3"/>
    <property type="match status" value="1"/>
</dbReference>
<evidence type="ECO:0000313" key="5">
    <source>
        <dbReference type="Proteomes" id="UP000655287"/>
    </source>
</evidence>
<keyword evidence="4" id="KW-0808">Transferase</keyword>
<feature type="transmembrane region" description="Helical" evidence="2">
    <location>
        <begin position="269"/>
        <end position="290"/>
    </location>
</feature>
<reference evidence="4" key="1">
    <citation type="submission" date="2021-01" db="EMBL/GenBank/DDBJ databases">
        <title>Whole genome shotgun sequence of Sphaerisporangium rufum NBRC 109079.</title>
        <authorList>
            <person name="Komaki H."/>
            <person name="Tamura T."/>
        </authorList>
    </citation>
    <scope>NUCLEOTIDE SEQUENCE</scope>
    <source>
        <strain evidence="4">NBRC 109079</strain>
    </source>
</reference>
<feature type="transmembrane region" description="Helical" evidence="2">
    <location>
        <begin position="317"/>
        <end position="339"/>
    </location>
</feature>
<keyword evidence="5" id="KW-1185">Reference proteome</keyword>
<feature type="region of interest" description="Disordered" evidence="1">
    <location>
        <begin position="1"/>
        <end position="28"/>
    </location>
</feature>
<feature type="transmembrane region" description="Helical" evidence="2">
    <location>
        <begin position="76"/>
        <end position="99"/>
    </location>
</feature>
<organism evidence="4 5">
    <name type="scientific">Sphaerisporangium rufum</name>
    <dbReference type="NCBI Taxonomy" id="1381558"/>
    <lineage>
        <taxon>Bacteria</taxon>
        <taxon>Bacillati</taxon>
        <taxon>Actinomycetota</taxon>
        <taxon>Actinomycetes</taxon>
        <taxon>Streptosporangiales</taxon>
        <taxon>Streptosporangiaceae</taxon>
        <taxon>Sphaerisporangium</taxon>
    </lineage>
</organism>
<keyword evidence="2" id="KW-0472">Membrane</keyword>
<sequence length="455" mass="46448">MPALLDRPSPSPRAGAAGGGRPRPAPPAPGRDRFIDLLRLFGIAVVVLEHWSIPVLSYDGGRIATGNAYAAPGAFALTWLGQCMPLVFFAGGAANAISHRAHLERGGTGPAWLAGRVRRLAWPVLPLAAVWVPLPHLLLALGLPAQPVRTAAGLAGQLLWFLAVYLLAVALTPWLRRLGDRYGARVPVALALAAALVDVVRFTGPEAAGYLNVAFVWLAVHQLGFMYAGGRLGGHRALAAGGLGAAVLLVAFGPYPAGMIGLPGEPSNVAPPTLALLAVAAGQIGVAMLLRPRLVRLAATPLAGRLLAWAGPRMMTVYLWHMSALFVVAGVVVVGLGAGTPAPGSAGWLAGWPLWLGALALVARPLVRWFARFEAPPRVAPGAAPGRGRVLAATGLAGAGLLALTAFGFVPGVAPVLGAGAVLAGTALATPRRRRVRAGAQAGAQAAAQPAASQT</sequence>
<accession>A0A919R5Z7</accession>
<evidence type="ECO:0000313" key="4">
    <source>
        <dbReference type="EMBL" id="GII80312.1"/>
    </source>
</evidence>
<evidence type="ECO:0000256" key="2">
    <source>
        <dbReference type="SAM" id="Phobius"/>
    </source>
</evidence>
<feature type="domain" description="Acyltransferase 3" evidence="3">
    <location>
        <begin position="33"/>
        <end position="359"/>
    </location>
</feature>
<feature type="transmembrane region" description="Helical" evidence="2">
    <location>
        <begin position="120"/>
        <end position="142"/>
    </location>
</feature>
<comment type="caution">
    <text evidence="4">The sequence shown here is derived from an EMBL/GenBank/DDBJ whole genome shotgun (WGS) entry which is preliminary data.</text>
</comment>
<dbReference type="EMBL" id="BOOU01000071">
    <property type="protein sequence ID" value="GII80312.1"/>
    <property type="molecule type" value="Genomic_DNA"/>
</dbReference>
<feature type="transmembrane region" description="Helical" evidence="2">
    <location>
        <begin position="154"/>
        <end position="175"/>
    </location>
</feature>
<feature type="transmembrane region" description="Helical" evidence="2">
    <location>
        <begin position="209"/>
        <end position="230"/>
    </location>
</feature>
<evidence type="ECO:0000256" key="1">
    <source>
        <dbReference type="SAM" id="MobiDB-lite"/>
    </source>
</evidence>
<gene>
    <name evidence="4" type="ORF">Sru01_52940</name>
</gene>
<keyword evidence="2" id="KW-0812">Transmembrane</keyword>
<feature type="transmembrane region" description="Helical" evidence="2">
    <location>
        <begin position="388"/>
        <end position="407"/>
    </location>
</feature>
<feature type="transmembrane region" description="Helical" evidence="2">
    <location>
        <begin position="413"/>
        <end position="430"/>
    </location>
</feature>
<dbReference type="Proteomes" id="UP000655287">
    <property type="component" value="Unassembled WGS sequence"/>
</dbReference>
<name>A0A919R5Z7_9ACTN</name>
<dbReference type="RefSeq" id="WP_203990854.1">
    <property type="nucleotide sequence ID" value="NZ_BOOU01000071.1"/>
</dbReference>
<dbReference type="GO" id="GO:0016747">
    <property type="term" value="F:acyltransferase activity, transferring groups other than amino-acyl groups"/>
    <property type="evidence" value="ECO:0007669"/>
    <property type="project" value="InterPro"/>
</dbReference>
<feature type="transmembrane region" description="Helical" evidence="2">
    <location>
        <begin position="237"/>
        <end position="257"/>
    </location>
</feature>
<protein>
    <submittedName>
        <fullName evidence="4">Acyltransferase</fullName>
    </submittedName>
</protein>
<feature type="transmembrane region" description="Helical" evidence="2">
    <location>
        <begin position="345"/>
        <end position="367"/>
    </location>
</feature>
<feature type="transmembrane region" description="Helical" evidence="2">
    <location>
        <begin position="182"/>
        <end position="203"/>
    </location>
</feature>
<keyword evidence="4" id="KW-0012">Acyltransferase</keyword>
<dbReference type="InterPro" id="IPR002656">
    <property type="entry name" value="Acyl_transf_3_dom"/>
</dbReference>
<dbReference type="AlphaFoldDB" id="A0A919R5Z7"/>
<keyword evidence="2" id="KW-1133">Transmembrane helix</keyword>
<evidence type="ECO:0000259" key="3">
    <source>
        <dbReference type="Pfam" id="PF01757"/>
    </source>
</evidence>